<evidence type="ECO:0000313" key="2">
    <source>
        <dbReference type="EMBL" id="SAK90464.1"/>
    </source>
</evidence>
<protein>
    <submittedName>
        <fullName evidence="2">Uncharacterized protein</fullName>
    </submittedName>
</protein>
<evidence type="ECO:0000256" key="1">
    <source>
        <dbReference type="SAM" id="MobiDB-lite"/>
    </source>
</evidence>
<organism evidence="2 3">
    <name type="scientific">Caballeronia hypogeia</name>
    <dbReference type="NCBI Taxonomy" id="1777140"/>
    <lineage>
        <taxon>Bacteria</taxon>
        <taxon>Pseudomonadati</taxon>
        <taxon>Pseudomonadota</taxon>
        <taxon>Betaproteobacteria</taxon>
        <taxon>Burkholderiales</taxon>
        <taxon>Burkholderiaceae</taxon>
        <taxon>Caballeronia</taxon>
    </lineage>
</organism>
<name>A0A158D711_9BURK</name>
<comment type="caution">
    <text evidence="2">The sequence shown here is derived from an EMBL/GenBank/DDBJ whole genome shotgun (WGS) entry which is preliminary data.</text>
</comment>
<proteinExistence type="predicted"/>
<gene>
    <name evidence="2" type="ORF">AWB79_06573</name>
</gene>
<sequence>MEGSAGPAALQSAARPHARRYDDTADVVEVDPFDPPPASLKLAEDGRVYDESVYLNALRKRGSPLLLHAASNETLGCLPQVT</sequence>
<feature type="region of interest" description="Disordered" evidence="1">
    <location>
        <begin position="1"/>
        <end position="34"/>
    </location>
</feature>
<dbReference type="EMBL" id="FCOA02000036">
    <property type="protein sequence ID" value="SAK90464.1"/>
    <property type="molecule type" value="Genomic_DNA"/>
</dbReference>
<accession>A0A158D711</accession>
<reference evidence="2" key="1">
    <citation type="submission" date="2016-01" db="EMBL/GenBank/DDBJ databases">
        <authorList>
            <person name="Peeters C."/>
        </authorList>
    </citation>
    <scope>NUCLEOTIDE SEQUENCE</scope>
    <source>
        <strain evidence="2">LMG 29322</strain>
    </source>
</reference>
<dbReference type="Proteomes" id="UP000054851">
    <property type="component" value="Unassembled WGS sequence"/>
</dbReference>
<dbReference type="AlphaFoldDB" id="A0A158D711"/>
<evidence type="ECO:0000313" key="3">
    <source>
        <dbReference type="Proteomes" id="UP000054851"/>
    </source>
</evidence>
<keyword evidence="3" id="KW-1185">Reference proteome</keyword>